<name>I2GMZ0_9BACT</name>
<evidence type="ECO:0000313" key="3">
    <source>
        <dbReference type="Proteomes" id="UP000009309"/>
    </source>
</evidence>
<sequence>MSTIAVFGATGRTGIPLVQKALEEGYQVRALVRNPQKMTITHPHLIVIQGDALDPRSVSKTIGNSDGVISTLGQDKASSPDFQTRATQLIIDVMKQNDIRRLISLTGGGVRDAANDKPGFMDNAIVFIMKNVAGKGARQALFDGISHAELIKKSGLDWTIVRGPMLTEDPAKGSYKVGYVGTVPGIKLTRADLADFIMNEFETGQYLHKMPFVTNG</sequence>
<dbReference type="InterPro" id="IPR036291">
    <property type="entry name" value="NAD(P)-bd_dom_sf"/>
</dbReference>
<organism evidence="2 3">
    <name type="scientific">Fibrisoma limi BUZ 3</name>
    <dbReference type="NCBI Taxonomy" id="1185876"/>
    <lineage>
        <taxon>Bacteria</taxon>
        <taxon>Pseudomonadati</taxon>
        <taxon>Bacteroidota</taxon>
        <taxon>Cytophagia</taxon>
        <taxon>Cytophagales</taxon>
        <taxon>Spirosomataceae</taxon>
        <taxon>Fibrisoma</taxon>
    </lineage>
</organism>
<dbReference type="RefSeq" id="WP_009283838.1">
    <property type="nucleotide sequence ID" value="NZ_CAIT01000009.1"/>
</dbReference>
<reference evidence="2 3" key="1">
    <citation type="journal article" date="2012" name="J. Bacteriol.">
        <title>Genome Sequence of the Filamentous Bacterium Fibrisoma limi BUZ 3T.</title>
        <authorList>
            <person name="Filippini M."/>
            <person name="Qi W."/>
            <person name="Jaenicke S."/>
            <person name="Goesmann A."/>
            <person name="Smits T.H."/>
            <person name="Bagheri H.C."/>
        </authorList>
    </citation>
    <scope>NUCLEOTIDE SEQUENCE [LARGE SCALE GENOMIC DNA]</scope>
    <source>
        <strain evidence="3">BUZ 3T</strain>
    </source>
</reference>
<dbReference type="CDD" id="cd05244">
    <property type="entry name" value="BVR-B_like_SDR_a"/>
    <property type="match status" value="1"/>
</dbReference>
<dbReference type="GO" id="GO:0042602">
    <property type="term" value="F:riboflavin reductase (NADPH) activity"/>
    <property type="evidence" value="ECO:0007669"/>
    <property type="project" value="TreeGrafter"/>
</dbReference>
<comment type="caution">
    <text evidence="2">The sequence shown here is derived from an EMBL/GenBank/DDBJ whole genome shotgun (WGS) entry which is preliminary data.</text>
</comment>
<keyword evidence="3" id="KW-1185">Reference proteome</keyword>
<dbReference type="AlphaFoldDB" id="I2GMZ0"/>
<dbReference type="EMBL" id="CAIT01000009">
    <property type="protein sequence ID" value="CCH55268.1"/>
    <property type="molecule type" value="Genomic_DNA"/>
</dbReference>
<dbReference type="Gene3D" id="3.40.50.720">
    <property type="entry name" value="NAD(P)-binding Rossmann-like Domain"/>
    <property type="match status" value="1"/>
</dbReference>
<dbReference type="InterPro" id="IPR051606">
    <property type="entry name" value="Polyketide_Oxido-like"/>
</dbReference>
<dbReference type="GO" id="GO:0004074">
    <property type="term" value="F:biliverdin reductase [NAD(P)H] activity"/>
    <property type="evidence" value="ECO:0007669"/>
    <property type="project" value="TreeGrafter"/>
</dbReference>
<dbReference type="SUPFAM" id="SSF51735">
    <property type="entry name" value="NAD(P)-binding Rossmann-fold domains"/>
    <property type="match status" value="1"/>
</dbReference>
<dbReference type="STRING" id="1185876.BN8_04517"/>
<protein>
    <submittedName>
        <fullName evidence="2">Flavin reductase Short=FR</fullName>
    </submittedName>
</protein>
<feature type="domain" description="NAD(P)-binding" evidence="1">
    <location>
        <begin position="8"/>
        <end position="199"/>
    </location>
</feature>
<dbReference type="PANTHER" id="PTHR43355">
    <property type="entry name" value="FLAVIN REDUCTASE (NADPH)"/>
    <property type="match status" value="1"/>
</dbReference>
<dbReference type="Proteomes" id="UP000009309">
    <property type="component" value="Unassembled WGS sequence"/>
</dbReference>
<dbReference type="OrthoDB" id="9790734at2"/>
<evidence type="ECO:0000259" key="1">
    <source>
        <dbReference type="Pfam" id="PF13460"/>
    </source>
</evidence>
<dbReference type="eggNOG" id="COG0702">
    <property type="taxonomic scope" value="Bacteria"/>
</dbReference>
<dbReference type="PANTHER" id="PTHR43355:SF2">
    <property type="entry name" value="FLAVIN REDUCTASE (NADPH)"/>
    <property type="match status" value="1"/>
</dbReference>
<accession>I2GMZ0</accession>
<evidence type="ECO:0000313" key="2">
    <source>
        <dbReference type="EMBL" id="CCH55268.1"/>
    </source>
</evidence>
<gene>
    <name evidence="2" type="ORF">BN8_04517</name>
</gene>
<dbReference type="InterPro" id="IPR016040">
    <property type="entry name" value="NAD(P)-bd_dom"/>
</dbReference>
<proteinExistence type="predicted"/>
<dbReference type="Pfam" id="PF13460">
    <property type="entry name" value="NAD_binding_10"/>
    <property type="match status" value="1"/>
</dbReference>